<gene>
    <name evidence="1" type="ORF">GTH24_21025</name>
</gene>
<dbReference type="AlphaFoldDB" id="A0A6G6STN2"/>
<reference evidence="1 2" key="1">
    <citation type="submission" date="2020-01" db="EMBL/GenBank/DDBJ databases">
        <title>The genomic epidemiology of tigecycline resistance gene tet(X) variants in a swine farm in China.</title>
        <authorList>
            <person name="Peng K."/>
            <person name="Li R."/>
        </authorList>
    </citation>
    <scope>NUCLEOTIDE SEQUENCE [LARGE SCALE GENOMIC DNA]</scope>
    <source>
        <strain evidence="1 2">ZN3</strain>
        <plasmid evidence="1 2">pZN3-cfr-121kb</plasmid>
    </source>
</reference>
<sequence>MAIRYLKPSQYIEEFYPGSGMCSATIINWIKIGKLGGTRTPTGRYLVCIDEDVGNPADRISE</sequence>
<evidence type="ECO:0000313" key="2">
    <source>
        <dbReference type="Proteomes" id="UP000503287"/>
    </source>
</evidence>
<geneLocation type="plasmid" evidence="1 2">
    <name>pZN3-cfr-121kb</name>
</geneLocation>
<organism evidence="1 2">
    <name type="scientific">Proteus vulgaris</name>
    <dbReference type="NCBI Taxonomy" id="585"/>
    <lineage>
        <taxon>Bacteria</taxon>
        <taxon>Pseudomonadati</taxon>
        <taxon>Pseudomonadota</taxon>
        <taxon>Gammaproteobacteria</taxon>
        <taxon>Enterobacterales</taxon>
        <taxon>Morganellaceae</taxon>
        <taxon>Proteus</taxon>
    </lineage>
</organism>
<name>A0A6G6STN2_PROVU</name>
<keyword evidence="1" id="KW-0614">Plasmid</keyword>
<dbReference type="RefSeq" id="WP_125894532.1">
    <property type="nucleotide sequence ID" value="NZ_CP047346.1"/>
</dbReference>
<keyword evidence="2" id="KW-1185">Reference proteome</keyword>
<dbReference type="Proteomes" id="UP000503287">
    <property type="component" value="Plasmid pZN3-cfr-121kb"/>
</dbReference>
<accession>A0A6G6STN2</accession>
<evidence type="ECO:0008006" key="3">
    <source>
        <dbReference type="Google" id="ProtNLM"/>
    </source>
</evidence>
<protein>
    <recommendedName>
        <fullName evidence="3">Excisionase</fullName>
    </recommendedName>
</protein>
<proteinExistence type="predicted"/>
<dbReference type="EMBL" id="CP047346">
    <property type="protein sequence ID" value="QIF96399.1"/>
    <property type="molecule type" value="Genomic_DNA"/>
</dbReference>
<evidence type="ECO:0000313" key="1">
    <source>
        <dbReference type="EMBL" id="QIF96399.1"/>
    </source>
</evidence>